<keyword evidence="2" id="KW-1185">Reference proteome</keyword>
<dbReference type="EMBL" id="VUNR01000005">
    <property type="protein sequence ID" value="MSU08202.1"/>
    <property type="molecule type" value="Genomic_DNA"/>
</dbReference>
<reference evidence="1 2" key="1">
    <citation type="submission" date="2019-08" db="EMBL/GenBank/DDBJ databases">
        <title>In-depth cultivation of the pig gut microbiome towards novel bacterial diversity and tailored functional studies.</title>
        <authorList>
            <person name="Wylensek D."/>
            <person name="Hitch T.C.A."/>
            <person name="Clavel T."/>
        </authorList>
    </citation>
    <scope>NUCLEOTIDE SEQUENCE [LARGE SCALE GENOMIC DNA]</scope>
    <source>
        <strain evidence="1 2">WCA-693-APC-5D-A</strain>
    </source>
</reference>
<evidence type="ECO:0000313" key="1">
    <source>
        <dbReference type="EMBL" id="MSU08202.1"/>
    </source>
</evidence>
<dbReference type="Proteomes" id="UP000433181">
    <property type="component" value="Unassembled WGS sequence"/>
</dbReference>
<protein>
    <submittedName>
        <fullName evidence="1">Uncharacterized protein</fullName>
    </submittedName>
</protein>
<sequence>MAKGKASVADVQALLARLTDSIYEMQGAPKTALTMEFGEIPEDSILVKDNEYTENTIANTYIDIVRAYTMQGYITKTQIAYSDTAKKIYVKASKNGASISHNPLGSGVGGYAVDFTTFDGDTMKADIITCANFMYDKDGYFYKLCL</sequence>
<comment type="caution">
    <text evidence="1">The sequence shown here is derived from an EMBL/GenBank/DDBJ whole genome shotgun (WGS) entry which is preliminary data.</text>
</comment>
<proteinExistence type="predicted"/>
<dbReference type="GeneID" id="96778115"/>
<dbReference type="RefSeq" id="WP_154406358.1">
    <property type="nucleotide sequence ID" value="NZ_VUNR01000005.1"/>
</dbReference>
<gene>
    <name evidence="1" type="ORF">FYJ84_04235</name>
</gene>
<accession>A0A6I2UGQ4</accession>
<dbReference type="AlphaFoldDB" id="A0A6I2UGQ4"/>
<organism evidence="1 2">
    <name type="scientific">Anaerovibrio slackiae</name>
    <dbReference type="NCBI Taxonomy" id="2652309"/>
    <lineage>
        <taxon>Bacteria</taxon>
        <taxon>Bacillati</taxon>
        <taxon>Bacillota</taxon>
        <taxon>Negativicutes</taxon>
        <taxon>Selenomonadales</taxon>
        <taxon>Selenomonadaceae</taxon>
        <taxon>Anaerovibrio</taxon>
    </lineage>
</organism>
<evidence type="ECO:0000313" key="2">
    <source>
        <dbReference type="Proteomes" id="UP000433181"/>
    </source>
</evidence>
<name>A0A6I2UGQ4_9FIRM</name>